<evidence type="ECO:0000256" key="1">
    <source>
        <dbReference type="ARBA" id="ARBA00023172"/>
    </source>
</evidence>
<evidence type="ECO:0000313" key="4">
    <source>
        <dbReference type="Proteomes" id="UP000198420"/>
    </source>
</evidence>
<dbReference type="SUPFAM" id="SSF56349">
    <property type="entry name" value="DNA breaking-rejoining enzymes"/>
    <property type="match status" value="1"/>
</dbReference>
<dbReference type="RefSeq" id="WP_089312631.1">
    <property type="nucleotide sequence ID" value="NZ_FZNP01000005.1"/>
</dbReference>
<dbReference type="Gene3D" id="1.10.443.10">
    <property type="entry name" value="Intergrase catalytic core"/>
    <property type="match status" value="1"/>
</dbReference>
<evidence type="ECO:0000313" key="3">
    <source>
        <dbReference type="EMBL" id="SNR69742.1"/>
    </source>
</evidence>
<dbReference type="GO" id="GO:0006310">
    <property type="term" value="P:DNA recombination"/>
    <property type="evidence" value="ECO:0007669"/>
    <property type="project" value="UniProtKB-KW"/>
</dbReference>
<dbReference type="InterPro" id="IPR013762">
    <property type="entry name" value="Integrase-like_cat_sf"/>
</dbReference>
<dbReference type="PROSITE" id="PS51898">
    <property type="entry name" value="TYR_RECOMBINASE"/>
    <property type="match status" value="1"/>
</dbReference>
<keyword evidence="4" id="KW-1185">Reference proteome</keyword>
<name>A0A238YFJ2_9ACTN</name>
<dbReference type="Proteomes" id="UP000198420">
    <property type="component" value="Unassembled WGS sequence"/>
</dbReference>
<dbReference type="InterPro" id="IPR002104">
    <property type="entry name" value="Integrase_catalytic"/>
</dbReference>
<gene>
    <name evidence="3" type="ORF">SAMN06265355_105498</name>
</gene>
<accession>A0A238YFJ2</accession>
<dbReference type="InterPro" id="IPR011010">
    <property type="entry name" value="DNA_brk_join_enz"/>
</dbReference>
<keyword evidence="1" id="KW-0233">DNA recombination</keyword>
<feature type="domain" description="Tyr recombinase" evidence="2">
    <location>
        <begin position="1"/>
        <end position="153"/>
    </location>
</feature>
<dbReference type="GO" id="GO:0003677">
    <property type="term" value="F:DNA binding"/>
    <property type="evidence" value="ECO:0007669"/>
    <property type="project" value="InterPro"/>
</dbReference>
<dbReference type="OrthoDB" id="3175606at2"/>
<dbReference type="GO" id="GO:0015074">
    <property type="term" value="P:DNA integration"/>
    <property type="evidence" value="ECO:0007669"/>
    <property type="project" value="InterPro"/>
</dbReference>
<proteinExistence type="predicted"/>
<sequence>MRQYVVLALLTGAKFAVYVWRSVRARGDTRTKKSRRTLKLPQRCVVALRDRWGALPQPLDPEALVFAGEAGAVRGAMTVLRAFRREVIALAGLDPDAWTPRELRHSFVALLSDSGMPLDEIALLVGHSGTQVTEKVYRQQIRPVIQDGAQAMDLIFPNSNYERSVLASVLTTAVRPVPSVGNGPDLRVQDVE</sequence>
<organism evidence="3 4">
    <name type="scientific">Actinomadura mexicana</name>
    <dbReference type="NCBI Taxonomy" id="134959"/>
    <lineage>
        <taxon>Bacteria</taxon>
        <taxon>Bacillati</taxon>
        <taxon>Actinomycetota</taxon>
        <taxon>Actinomycetes</taxon>
        <taxon>Streptosporangiales</taxon>
        <taxon>Thermomonosporaceae</taxon>
        <taxon>Actinomadura</taxon>
    </lineage>
</organism>
<reference evidence="4" key="1">
    <citation type="submission" date="2017-06" db="EMBL/GenBank/DDBJ databases">
        <authorList>
            <person name="Varghese N."/>
            <person name="Submissions S."/>
        </authorList>
    </citation>
    <scope>NUCLEOTIDE SEQUENCE [LARGE SCALE GENOMIC DNA]</scope>
    <source>
        <strain evidence="4">DSM 44485</strain>
    </source>
</reference>
<dbReference type="AlphaFoldDB" id="A0A238YFJ2"/>
<protein>
    <submittedName>
        <fullName evidence="3">Phage integrase family protein</fullName>
    </submittedName>
</protein>
<dbReference type="EMBL" id="FZNP01000005">
    <property type="protein sequence ID" value="SNR69742.1"/>
    <property type="molecule type" value="Genomic_DNA"/>
</dbReference>
<evidence type="ECO:0000259" key="2">
    <source>
        <dbReference type="PROSITE" id="PS51898"/>
    </source>
</evidence>
<dbReference type="Pfam" id="PF00589">
    <property type="entry name" value="Phage_integrase"/>
    <property type="match status" value="1"/>
</dbReference>